<keyword evidence="2 5" id="KW-0812">Transmembrane</keyword>
<protein>
    <submittedName>
        <fullName evidence="7">TM2 domain-containing protein</fullName>
    </submittedName>
</protein>
<evidence type="ECO:0000256" key="4">
    <source>
        <dbReference type="ARBA" id="ARBA00023136"/>
    </source>
</evidence>
<evidence type="ECO:0000256" key="5">
    <source>
        <dbReference type="SAM" id="Phobius"/>
    </source>
</evidence>
<evidence type="ECO:0000256" key="2">
    <source>
        <dbReference type="ARBA" id="ARBA00022692"/>
    </source>
</evidence>
<dbReference type="InterPro" id="IPR007829">
    <property type="entry name" value="TM2"/>
</dbReference>
<keyword evidence="8" id="KW-1185">Reference proteome</keyword>
<name>A0ABU9B0Y9_9BACT</name>
<comment type="caution">
    <text evidence="7">The sequence shown here is derived from an EMBL/GenBank/DDBJ whole genome shotgun (WGS) entry which is preliminary data.</text>
</comment>
<dbReference type="EMBL" id="JBBUKT010000013">
    <property type="protein sequence ID" value="MEK7953684.1"/>
    <property type="molecule type" value="Genomic_DNA"/>
</dbReference>
<comment type="subcellular location">
    <subcellularLocation>
        <location evidence="1">Membrane</location>
        <topology evidence="1">Multi-pass membrane protein</topology>
    </subcellularLocation>
</comment>
<reference evidence="7 8" key="1">
    <citation type="submission" date="2024-04" db="EMBL/GenBank/DDBJ databases">
        <title>Luteolibacter sp. isolated from soil.</title>
        <authorList>
            <person name="An J."/>
        </authorList>
    </citation>
    <scope>NUCLEOTIDE SEQUENCE [LARGE SCALE GENOMIC DNA]</scope>
    <source>
        <strain evidence="7 8">Y139</strain>
    </source>
</reference>
<keyword evidence="3 5" id="KW-1133">Transmembrane helix</keyword>
<feature type="domain" description="TM2" evidence="6">
    <location>
        <begin position="14"/>
        <end position="61"/>
    </location>
</feature>
<evidence type="ECO:0000256" key="1">
    <source>
        <dbReference type="ARBA" id="ARBA00004141"/>
    </source>
</evidence>
<evidence type="ECO:0000313" key="8">
    <source>
        <dbReference type="Proteomes" id="UP001371305"/>
    </source>
</evidence>
<sequence length="112" mass="12824">MNDPQSLMWYQVHKKETSTTFLLWVFLGHFGAHRFYMGKTGSAVAMLLLVILSIPLIFVGIGILTYIGAFIWWLVDAFLICDWVRDHNLRLAHTISQQQHLPQQGGQFLPPA</sequence>
<accession>A0ABU9B0Y9</accession>
<keyword evidence="4 5" id="KW-0472">Membrane</keyword>
<gene>
    <name evidence="7" type="ORF">WKV53_24425</name>
</gene>
<dbReference type="Pfam" id="PF05154">
    <property type="entry name" value="TM2"/>
    <property type="match status" value="1"/>
</dbReference>
<evidence type="ECO:0000313" key="7">
    <source>
        <dbReference type="EMBL" id="MEK7953684.1"/>
    </source>
</evidence>
<evidence type="ECO:0000259" key="6">
    <source>
        <dbReference type="Pfam" id="PF05154"/>
    </source>
</evidence>
<organism evidence="7 8">
    <name type="scientific">Luteolibacter soli</name>
    <dbReference type="NCBI Taxonomy" id="3135280"/>
    <lineage>
        <taxon>Bacteria</taxon>
        <taxon>Pseudomonadati</taxon>
        <taxon>Verrucomicrobiota</taxon>
        <taxon>Verrucomicrobiia</taxon>
        <taxon>Verrucomicrobiales</taxon>
        <taxon>Verrucomicrobiaceae</taxon>
        <taxon>Luteolibacter</taxon>
    </lineage>
</organism>
<dbReference type="RefSeq" id="WP_341407451.1">
    <property type="nucleotide sequence ID" value="NZ_JBBUKT010000013.1"/>
</dbReference>
<dbReference type="PANTHER" id="PTHR21016">
    <property type="entry name" value="BETA-AMYLOID BINDING PROTEIN-RELATED"/>
    <property type="match status" value="1"/>
</dbReference>
<feature type="transmembrane region" description="Helical" evidence="5">
    <location>
        <begin position="21"/>
        <end position="37"/>
    </location>
</feature>
<dbReference type="InterPro" id="IPR050932">
    <property type="entry name" value="TM2D1-3-like"/>
</dbReference>
<dbReference type="PANTHER" id="PTHR21016:SF25">
    <property type="entry name" value="TM2 DOMAIN-CONTAINING PROTEIN DDB_G0277895-RELATED"/>
    <property type="match status" value="1"/>
</dbReference>
<dbReference type="Proteomes" id="UP001371305">
    <property type="component" value="Unassembled WGS sequence"/>
</dbReference>
<feature type="transmembrane region" description="Helical" evidence="5">
    <location>
        <begin position="43"/>
        <end position="75"/>
    </location>
</feature>
<proteinExistence type="predicted"/>
<evidence type="ECO:0000256" key="3">
    <source>
        <dbReference type="ARBA" id="ARBA00022989"/>
    </source>
</evidence>